<evidence type="ECO:0000313" key="3">
    <source>
        <dbReference type="EMBL" id="OBR03044.1"/>
    </source>
</evidence>
<evidence type="ECO:0000313" key="4">
    <source>
        <dbReference type="Proteomes" id="UP000007174"/>
    </source>
</evidence>
<dbReference type="PANTHER" id="PTHR33112:SF16">
    <property type="entry name" value="HETEROKARYON INCOMPATIBILITY DOMAIN-CONTAINING PROTEIN"/>
    <property type="match status" value="1"/>
</dbReference>
<reference evidence="3" key="3">
    <citation type="submission" date="2016-02" db="EMBL/GenBank/DDBJ databases">
        <title>Resequencing and annotation of the Colletotrichum higginsianum genome.</title>
        <authorList>
            <person name="O'Connell R."/>
            <person name="Zambounis A."/>
            <person name="Thon M."/>
            <person name="Dallery J.-F."/>
        </authorList>
    </citation>
    <scope>NUCLEOTIDE SEQUENCE [LARGE SCALE GENOMIC DNA]</scope>
    <source>
        <strain evidence="3">IMI 349063</strain>
    </source>
</reference>
<gene>
    <name evidence="2" type="ORF">CH063_09958</name>
    <name evidence="3" type="ORF">CH63R_14270</name>
</gene>
<name>H1VFK9_COLHI</name>
<dbReference type="EMBL" id="CACQ02003265">
    <property type="protein sequence ID" value="CCF39012.1"/>
    <property type="molecule type" value="Genomic_DNA"/>
</dbReference>
<accession>H1VFK9</accession>
<dbReference type="AlphaFoldDB" id="H1VFK9"/>
<dbReference type="Proteomes" id="UP000007174">
    <property type="component" value="Unassembled WGS sequence"/>
</dbReference>
<reference evidence="5" key="4">
    <citation type="journal article" date="2017" name="BMC Genomics">
        <title>Gapless genome assembly of Colletotrichum higginsianum reveals chromosome structure and association of transposable elements with secondary metabolite gene clusters.</title>
        <authorList>
            <person name="Dallery J.-F."/>
            <person name="Lapalu N."/>
            <person name="Zampounis A."/>
            <person name="Pigne S."/>
            <person name="Luyten I."/>
            <person name="Amselem J."/>
            <person name="Wittenberg A.H.J."/>
            <person name="Zhou S."/>
            <person name="de Queiroz M.V."/>
            <person name="Robin G.P."/>
            <person name="Auger A."/>
            <person name="Hainaut M."/>
            <person name="Henrissat B."/>
            <person name="Kim K.-T."/>
            <person name="Lee Y.-H."/>
            <person name="Lespinet O."/>
            <person name="Schwartz D.C."/>
            <person name="Thon M.R."/>
            <person name="O'Connell R.J."/>
        </authorList>
    </citation>
    <scope>NUCLEOTIDE SEQUENCE [LARGE SCALE GENOMIC DNA]</scope>
    <source>
        <strain evidence="5">IMI 349063</strain>
    </source>
</reference>
<dbReference type="KEGG" id="chig:CH63R_14270"/>
<dbReference type="Pfam" id="PF06985">
    <property type="entry name" value="HET"/>
    <property type="match status" value="1"/>
</dbReference>
<reference evidence="4" key="2">
    <citation type="journal article" date="2012" name="Nat. Genet.">
        <title>Lifestyle transitions in plant pathogenic Colletotrichum fungi deciphered by genome and transcriptome analyses.</title>
        <authorList>
            <person name="O'Connell R.J."/>
            <person name="Thon M.R."/>
            <person name="Hacquard S."/>
            <person name="Amyotte S.G."/>
            <person name="Kleemann J."/>
            <person name="Torres M.F."/>
            <person name="Damm U."/>
            <person name="Buiate E.A."/>
            <person name="Epstein L."/>
            <person name="Alkan N."/>
            <person name="Altmueller J."/>
            <person name="Alvarado-Balderrama L."/>
            <person name="Bauser C.A."/>
            <person name="Becker C."/>
            <person name="Birren B.W."/>
            <person name="Chen Z."/>
            <person name="Choi J."/>
            <person name="Crouch J.A."/>
            <person name="Duvick J.P."/>
            <person name="Farman M.A."/>
            <person name="Gan P."/>
            <person name="Heiman D."/>
            <person name="Henrissat B."/>
            <person name="Howard R.J."/>
            <person name="Kabbage M."/>
            <person name="Koch C."/>
            <person name="Kracher B."/>
            <person name="Kubo Y."/>
            <person name="Law A.D."/>
            <person name="Lebrun M.-H."/>
            <person name="Lee Y.-H."/>
            <person name="Miyara I."/>
            <person name="Moore N."/>
            <person name="Neumann U."/>
            <person name="Nordstroem K."/>
            <person name="Panaccione D.G."/>
            <person name="Panstruga R."/>
            <person name="Place M."/>
            <person name="Proctor R.H."/>
            <person name="Prusky D."/>
            <person name="Rech G."/>
            <person name="Reinhardt R."/>
            <person name="Rollins J.A."/>
            <person name="Rounsley S."/>
            <person name="Schardl C.L."/>
            <person name="Schwartz D.C."/>
            <person name="Shenoy N."/>
            <person name="Shirasu K."/>
            <person name="Sikhakolli U.R."/>
            <person name="Stueber K."/>
            <person name="Sukno S.A."/>
            <person name="Sweigard J.A."/>
            <person name="Takano Y."/>
            <person name="Takahara H."/>
            <person name="Trail F."/>
            <person name="van der Does H.C."/>
            <person name="Voll L.M."/>
            <person name="Will I."/>
            <person name="Young S."/>
            <person name="Zeng Q."/>
            <person name="Zhang J."/>
            <person name="Zhou S."/>
            <person name="Dickman M.B."/>
            <person name="Schulze-Lefert P."/>
            <person name="Ver Loren van Themaat E."/>
            <person name="Ma L.-J."/>
            <person name="Vaillancourt L.J."/>
        </authorList>
    </citation>
    <scope>NUCLEOTIDE SEQUENCE [LARGE SCALE GENOMIC DNA]</scope>
    <source>
        <strain evidence="4">IMI 349063</strain>
    </source>
</reference>
<keyword evidence="5" id="KW-1185">Reference proteome</keyword>
<dbReference type="PANTHER" id="PTHR33112">
    <property type="entry name" value="DOMAIN PROTEIN, PUTATIVE-RELATED"/>
    <property type="match status" value="1"/>
</dbReference>
<protein>
    <submittedName>
        <fullName evidence="3">Heterokaryon incompatibility protein</fullName>
    </submittedName>
</protein>
<proteinExistence type="predicted"/>
<sequence length="779" mass="87855">MVNLWGSSLTSGITSTTNDEPVRLGILMHLPRYLGDLGAAHHHVLSKLKDRMSTRCARCVGVTVEALVRLAEIEFQADEFPKETFYRHHESFPLLEKAADAGCELCRLILECFVHTPCDEEEPVNWPGGWDEDLARHRTGQRRTMYTLAQRLDDSDVKLSINASHLYSFEPLDAVEVFDEIMVQVGPSHTNDDEGYGIWGCPPLKLTLTALKDIKTRYKDFRIGRYEVDPDLGSPKNHELARQWLSDCRNNHENCVSDRKHELPTRVIDVEAVISSHVRLVLTRGVRDAYAALSHCWGGAISPSLTTETLGPFQDSIPVESLPPNFRDAITITRQIGLRYLWIDCLCIQQDSKSDWETESKKMGSVYRNSTVTISAMVSTGSKAGILKTDLGVPLKSEPITIGMSNVNGSSRISIRRKDPDEENLRRLDTESALQTRGWTLQEYILSPRHILYGKSMVYWRCPQIFVSPDGLSSGNKSPETLYKELTNVIYSDVLSSPRTTPFDIKIVLDDYYDLISAYSGRRLTYASDKLPAFSGLAQRLHPVIRGDYLAGVWTADFRRGLLWIPEMKFCSHINDKYRAPSWSWAVTDDKVLFEQSVTLGPSPSSAQLLGHTVHPRVPDNPYGEILGLKLVLEVLTKPLVRSRQVIGTILDRASIGNAAFDEPAGDEDLTTMGSPELFRVQEEDRDYVVSVISRPGDETDWELNLALYREDELTLMLVHTDDSSEEEPGWSGSPALCLIVRQRAGKTEELYERVGFARLQTPKLSWLETWERQVLTLV</sequence>
<dbReference type="HOGENOM" id="CLU_002639_3_2_1"/>
<dbReference type="VEuPathDB" id="FungiDB:CH63R_14270"/>
<dbReference type="Proteomes" id="UP000092177">
    <property type="component" value="Chromosome 10"/>
</dbReference>
<dbReference type="GeneID" id="28873351"/>
<organism evidence="2 4">
    <name type="scientific">Colletotrichum higginsianum (strain IMI 349063)</name>
    <name type="common">Crucifer anthracnose fungus</name>
    <dbReference type="NCBI Taxonomy" id="759273"/>
    <lineage>
        <taxon>Eukaryota</taxon>
        <taxon>Fungi</taxon>
        <taxon>Dikarya</taxon>
        <taxon>Ascomycota</taxon>
        <taxon>Pezizomycotina</taxon>
        <taxon>Sordariomycetes</taxon>
        <taxon>Hypocreomycetidae</taxon>
        <taxon>Glomerellales</taxon>
        <taxon>Glomerellaceae</taxon>
        <taxon>Colletotrichum</taxon>
        <taxon>Colletotrichum destructivum species complex</taxon>
    </lineage>
</organism>
<reference evidence="2" key="1">
    <citation type="submission" date="2011-12" db="EMBL/GenBank/DDBJ databases">
        <title>The genome sequence of Colletotrichum higginsianum IMI 34906.</title>
        <authorList>
            <person name="Ma L.-J."/>
            <person name="O'Connell R."/>
            <person name="van Themaat E.V.L."/>
            <person name="Stueber K."/>
            <person name="Young S.K."/>
            <person name="Zeng Q."/>
            <person name="Gargeya S."/>
            <person name="Fitzgerald M."/>
            <person name="Haas B."/>
            <person name="Abouelleil A."/>
            <person name="Alvarado L."/>
            <person name="Arachchi H.M."/>
            <person name="Berlin A."/>
            <person name="Chapman S.B."/>
            <person name="Gearin G."/>
            <person name="Goldberg J."/>
            <person name="Griggs A."/>
            <person name="Gujja S."/>
            <person name="Hansen M."/>
            <person name="Heiman D."/>
            <person name="Howarth C."/>
            <person name="Larimer J."/>
            <person name="Lui A."/>
            <person name="MacDonald P.J.P."/>
            <person name="McCowen C."/>
            <person name="Montmayeur A."/>
            <person name="Murphy C."/>
            <person name="Neiman D."/>
            <person name="Pearson M."/>
            <person name="Priest M."/>
            <person name="Roberts A."/>
            <person name="Saif S."/>
            <person name="Shea T."/>
            <person name="Sisk P."/>
            <person name="Stolte C."/>
            <person name="Sykes S."/>
            <person name="Wortman J."/>
            <person name="Nusbaum C."/>
            <person name="Birren B."/>
        </authorList>
    </citation>
    <scope>NUCLEOTIDE SEQUENCE [LARGE SCALE GENOMIC DNA]</scope>
    <source>
        <strain evidence="2">IMI 349063</strain>
    </source>
</reference>
<dbReference type="OrthoDB" id="5362512at2759"/>
<evidence type="ECO:0000313" key="2">
    <source>
        <dbReference type="EMBL" id="CCF39012.1"/>
    </source>
</evidence>
<evidence type="ECO:0000313" key="5">
    <source>
        <dbReference type="Proteomes" id="UP000092177"/>
    </source>
</evidence>
<dbReference type="InterPro" id="IPR010730">
    <property type="entry name" value="HET"/>
</dbReference>
<dbReference type="eggNOG" id="ENOG502SN86">
    <property type="taxonomic scope" value="Eukaryota"/>
</dbReference>
<feature type="domain" description="Heterokaryon incompatibility" evidence="1">
    <location>
        <begin position="290"/>
        <end position="443"/>
    </location>
</feature>
<dbReference type="RefSeq" id="XP_018151562.1">
    <property type="nucleotide sequence ID" value="XM_018309244.1"/>
</dbReference>
<evidence type="ECO:0000259" key="1">
    <source>
        <dbReference type="Pfam" id="PF06985"/>
    </source>
</evidence>
<dbReference type="EMBL" id="LTAN01000010">
    <property type="protein sequence ID" value="OBR03044.1"/>
    <property type="molecule type" value="Genomic_DNA"/>
</dbReference>